<comment type="caution">
    <text evidence="5">The sequence shown here is derived from an EMBL/GenBank/DDBJ whole genome shotgun (WGS) entry which is preliminary data.</text>
</comment>
<feature type="compositionally biased region" description="Basic and acidic residues" evidence="3">
    <location>
        <begin position="18"/>
        <end position="43"/>
    </location>
</feature>
<sequence length="664" mass="74015">MGATCPQNAVVDFEEPEDRNLEDTGREQIFGDHGKFVEDEVGDQDKLPSLRQIEMQSEMTYIPSFLEDKYRHGSDGFVEARNEGFYQVESVPARRKPAPHQEDVALQSHKCSRAADDSPAHSENESTPLGRFRCRLGVCFDREESDLDDDSLVGDDDDDMNIEDIEGSEPESKYSIEGDEDYVDDGESLSDVLSGGSEKSREGKDQNASCQGQSRAPLDYRGIDRPRLRRPVLAITTPQPTSTSEEPESEVDEADEENTRETGPSTEDVKTIELDIEKHQCLHANDESTTAPKVAKVSEKVKVAPGKLGQLLDKRHCNASAAIANMRFTGKYFEDEDDVNEFWARYWSLLRAASGVDQDDVGPNLTCRRRFSSSTKTNISRHGSSLKEQESGVIRSADGKHQYQTMPTLGGIVCDIPGGGKTLMSIMHHQNIINRMPLAGGVYMPSMYIVPKSAIGQWYDCSRNNAPDITVFVIWGKSNFRKPGLDGGECLNERPRERAASVAFLVTTQTCESRFKDPSPWVGRFARCFIDEAHGIKDPDTSISKVVRGFRFRYRHLITATTMIDDKSDIMGLADLLVFFIRGKRLSRYQMLLGTSLWFDEGTSDFEIGGGVQEGQGNSSNSLLYRIDDVRPMPKKTSSSPTPFLTGESPFFISSATLIFLAYI</sequence>
<reference evidence="5 6" key="1">
    <citation type="submission" date="2023-06" db="EMBL/GenBank/DDBJ databases">
        <title>Black Yeasts Isolated from many extreme environments.</title>
        <authorList>
            <person name="Coleine C."/>
            <person name="Stajich J.E."/>
            <person name="Selbmann L."/>
        </authorList>
    </citation>
    <scope>NUCLEOTIDE SEQUENCE [LARGE SCALE GENOMIC DNA]</scope>
    <source>
        <strain evidence="5 6">CCFEE 5887</strain>
    </source>
</reference>
<name>A0AAV9QAM3_9PEZI</name>
<dbReference type="EMBL" id="JAXLQG010000006">
    <property type="protein sequence ID" value="KAK5538520.1"/>
    <property type="molecule type" value="Genomic_DNA"/>
</dbReference>
<feature type="compositionally biased region" description="Polar residues" evidence="3">
    <location>
        <begin position="372"/>
        <end position="383"/>
    </location>
</feature>
<evidence type="ECO:0000256" key="1">
    <source>
        <dbReference type="ARBA" id="ARBA00022741"/>
    </source>
</evidence>
<evidence type="ECO:0000256" key="2">
    <source>
        <dbReference type="ARBA" id="ARBA00022840"/>
    </source>
</evidence>
<keyword evidence="2" id="KW-0067">ATP-binding</keyword>
<dbReference type="Pfam" id="PF00176">
    <property type="entry name" value="SNF2-rel_dom"/>
    <property type="match status" value="1"/>
</dbReference>
<keyword evidence="1" id="KW-0547">Nucleotide-binding</keyword>
<evidence type="ECO:0000313" key="6">
    <source>
        <dbReference type="Proteomes" id="UP001345827"/>
    </source>
</evidence>
<keyword evidence="6" id="KW-1185">Reference proteome</keyword>
<protein>
    <submittedName>
        <fullName evidence="5">Chromatin remodeling complex Adenosinetriphosphatase</fullName>
    </submittedName>
</protein>
<dbReference type="InterPro" id="IPR000330">
    <property type="entry name" value="SNF2_N"/>
</dbReference>
<dbReference type="Proteomes" id="UP001345827">
    <property type="component" value="Unassembled WGS sequence"/>
</dbReference>
<dbReference type="PANTHER" id="PTHR10799">
    <property type="entry name" value="SNF2/RAD54 HELICASE FAMILY"/>
    <property type="match status" value="1"/>
</dbReference>
<dbReference type="SUPFAM" id="SSF52540">
    <property type="entry name" value="P-loop containing nucleoside triphosphate hydrolases"/>
    <property type="match status" value="1"/>
</dbReference>
<feature type="compositionally biased region" description="Acidic residues" evidence="3">
    <location>
        <begin position="145"/>
        <end position="169"/>
    </location>
</feature>
<feature type="compositionally biased region" description="Acidic residues" evidence="3">
    <location>
        <begin position="177"/>
        <end position="188"/>
    </location>
</feature>
<dbReference type="Gene3D" id="3.40.50.10810">
    <property type="entry name" value="Tandem AAA-ATPase domain"/>
    <property type="match status" value="1"/>
</dbReference>
<feature type="compositionally biased region" description="Acidic residues" evidence="3">
    <location>
        <begin position="245"/>
        <end position="258"/>
    </location>
</feature>
<evidence type="ECO:0000256" key="3">
    <source>
        <dbReference type="SAM" id="MobiDB-lite"/>
    </source>
</evidence>
<dbReference type="AlphaFoldDB" id="A0AAV9QAM3"/>
<accession>A0AAV9QAM3</accession>
<evidence type="ECO:0000259" key="4">
    <source>
        <dbReference type="Pfam" id="PF00176"/>
    </source>
</evidence>
<dbReference type="GO" id="GO:0005524">
    <property type="term" value="F:ATP binding"/>
    <property type="evidence" value="ECO:0007669"/>
    <property type="project" value="InterPro"/>
</dbReference>
<proteinExistence type="predicted"/>
<evidence type="ECO:0000313" key="5">
    <source>
        <dbReference type="EMBL" id="KAK5538520.1"/>
    </source>
</evidence>
<feature type="region of interest" description="Disordered" evidence="3">
    <location>
        <begin position="1"/>
        <end position="43"/>
    </location>
</feature>
<feature type="region of interest" description="Disordered" evidence="3">
    <location>
        <begin position="372"/>
        <end position="394"/>
    </location>
</feature>
<feature type="region of interest" description="Disordered" evidence="3">
    <location>
        <begin position="145"/>
        <end position="270"/>
    </location>
</feature>
<feature type="compositionally biased region" description="Basic and acidic residues" evidence="3">
    <location>
        <begin position="113"/>
        <end position="124"/>
    </location>
</feature>
<feature type="domain" description="SNF2 N-terminal" evidence="4">
    <location>
        <begin position="406"/>
        <end position="578"/>
    </location>
</feature>
<feature type="region of interest" description="Disordered" evidence="3">
    <location>
        <begin position="91"/>
        <end position="128"/>
    </location>
</feature>
<dbReference type="InterPro" id="IPR038718">
    <property type="entry name" value="SNF2-like_sf"/>
</dbReference>
<dbReference type="InterPro" id="IPR027417">
    <property type="entry name" value="P-loop_NTPase"/>
</dbReference>
<organism evidence="5 6">
    <name type="scientific">Vermiconidia calcicola</name>
    <dbReference type="NCBI Taxonomy" id="1690605"/>
    <lineage>
        <taxon>Eukaryota</taxon>
        <taxon>Fungi</taxon>
        <taxon>Dikarya</taxon>
        <taxon>Ascomycota</taxon>
        <taxon>Pezizomycotina</taxon>
        <taxon>Dothideomycetes</taxon>
        <taxon>Dothideomycetidae</taxon>
        <taxon>Mycosphaerellales</taxon>
        <taxon>Extremaceae</taxon>
        <taxon>Vermiconidia</taxon>
    </lineage>
</organism>
<gene>
    <name evidence="5" type="primary">ISW2_2</name>
    <name evidence="5" type="ORF">LTR25_004062</name>
</gene>